<dbReference type="UniPathway" id="UPA00379">
    <property type="reaction ID" value="UER00549"/>
</dbReference>
<reference evidence="10 11" key="1">
    <citation type="submission" date="2020-10" db="EMBL/GenBank/DDBJ databases">
        <title>Complete genome sequence of Paludibaculum fermentans P105T, a facultatively anaerobic acidobacterium capable of dissimilatory Fe(III) reduction.</title>
        <authorList>
            <person name="Dedysh S.N."/>
            <person name="Beletsky A.V."/>
            <person name="Kulichevskaya I.S."/>
            <person name="Mardanov A.V."/>
            <person name="Ravin N.V."/>
        </authorList>
    </citation>
    <scope>NUCLEOTIDE SEQUENCE [LARGE SCALE GENOMIC DNA]</scope>
    <source>
        <strain evidence="10 11">P105</strain>
    </source>
</reference>
<dbReference type="NCBIfam" id="NF006871">
    <property type="entry name" value="PRK09367.1"/>
    <property type="match status" value="1"/>
</dbReference>
<feature type="modified residue" description="2,3-didehydroalanine (Ser)" evidence="6">
    <location>
        <position position="142"/>
    </location>
</feature>
<sequence length="506" mass="53730">MVSLNGSALTLEDVAQVARHGGEVELDPHAVKRMKAAREVIDRLAAGEAPVYAVNTGVGLLADTRVAPEELEQLQRNVVRSHACGVGEPLPEDVVRAIMLIRANVLAKGISGIRPVVARRICGLLNKGVTPLVPSRGSVGASGDLAPLAHIALVLIGEGEAVYQGQRMSGGAALSAALIEPLRLHSKEGISLVNGTQAMLALGTLALLDSEDLAEAADVACALSLDALRGTPKAFDPRIHEVRPHPGQLASAKLLRRLLEGSEIRASHQACRRVQDAYSLRCAPQVHGAVRDTLTETRRVFGIELNSATDNPLVFGEETLSGGNFHGQHLAFAMDFMAIALTALAGISERRIDRLVNPALNEGLPPFLAHHPGLESGYMMLQVTAAALVAECRVLATPASPGSITTSGNKEDFVSMGMTSALKLRQVVELTRQVLAIELMTATQALECLRPLKTSPLLEEIRTAFVAVCPPRKDDQPFSAGIAAAADWLKRWRAVRPTAVAEIDAQ</sequence>
<dbReference type="AlphaFoldDB" id="A0A7S7NNS3"/>
<dbReference type="SUPFAM" id="SSF48557">
    <property type="entry name" value="L-aspartase-like"/>
    <property type="match status" value="1"/>
</dbReference>
<dbReference type="CDD" id="cd00332">
    <property type="entry name" value="PAL-HAL"/>
    <property type="match status" value="1"/>
</dbReference>
<dbReference type="KEGG" id="pfer:IRI77_30310"/>
<keyword evidence="4 6" id="KW-0456">Lyase</keyword>
<evidence type="ECO:0000313" key="11">
    <source>
        <dbReference type="Proteomes" id="UP000593892"/>
    </source>
</evidence>
<keyword evidence="3 6" id="KW-0369">Histidine metabolism</keyword>
<evidence type="ECO:0000256" key="1">
    <source>
        <dbReference type="ARBA" id="ARBA00005113"/>
    </source>
</evidence>
<comment type="subcellular location">
    <subcellularLocation>
        <location evidence="6 9">Cytoplasm</location>
    </subcellularLocation>
</comment>
<dbReference type="GO" id="GO:0019557">
    <property type="term" value="P:L-histidine catabolic process to glutamate and formate"/>
    <property type="evidence" value="ECO:0007669"/>
    <property type="project" value="UniProtKB-UniPathway"/>
</dbReference>
<dbReference type="PANTHER" id="PTHR10362">
    <property type="entry name" value="HISTIDINE AMMONIA-LYASE"/>
    <property type="match status" value="1"/>
</dbReference>
<organism evidence="10 11">
    <name type="scientific">Paludibaculum fermentans</name>
    <dbReference type="NCBI Taxonomy" id="1473598"/>
    <lineage>
        <taxon>Bacteria</taxon>
        <taxon>Pseudomonadati</taxon>
        <taxon>Acidobacteriota</taxon>
        <taxon>Terriglobia</taxon>
        <taxon>Bryobacterales</taxon>
        <taxon>Bryobacteraceae</taxon>
        <taxon>Paludibaculum</taxon>
    </lineage>
</organism>
<proteinExistence type="inferred from homology"/>
<dbReference type="HAMAP" id="MF_00229">
    <property type="entry name" value="His_ammonia_lyase"/>
    <property type="match status" value="1"/>
</dbReference>
<dbReference type="InterPro" id="IPR001106">
    <property type="entry name" value="Aromatic_Lyase"/>
</dbReference>
<dbReference type="NCBIfam" id="TIGR01225">
    <property type="entry name" value="hutH"/>
    <property type="match status" value="1"/>
</dbReference>
<comment type="pathway">
    <text evidence="1 6 8">Amino-acid degradation; L-histidine degradation into L-glutamate; N-formimidoyl-L-glutamate from L-histidine: step 1/3.</text>
</comment>
<evidence type="ECO:0000256" key="7">
    <source>
        <dbReference type="RuleBase" id="RU003954"/>
    </source>
</evidence>
<evidence type="ECO:0000313" key="10">
    <source>
        <dbReference type="EMBL" id="QOY87027.1"/>
    </source>
</evidence>
<dbReference type="FunFam" id="1.10.275.10:FF:000005">
    <property type="entry name" value="Histidine ammonia-lyase"/>
    <property type="match status" value="1"/>
</dbReference>
<dbReference type="RefSeq" id="WP_194448696.1">
    <property type="nucleotide sequence ID" value="NZ_CP063849.1"/>
</dbReference>
<dbReference type="EMBL" id="CP063849">
    <property type="protein sequence ID" value="QOY87027.1"/>
    <property type="molecule type" value="Genomic_DNA"/>
</dbReference>
<keyword evidence="11" id="KW-1185">Reference proteome</keyword>
<dbReference type="PROSITE" id="PS00488">
    <property type="entry name" value="PAL_HISTIDASE"/>
    <property type="match status" value="1"/>
</dbReference>
<dbReference type="InterPro" id="IPR005921">
    <property type="entry name" value="HutH"/>
</dbReference>
<dbReference type="GO" id="GO:0019556">
    <property type="term" value="P:L-histidine catabolic process to glutamate and formamide"/>
    <property type="evidence" value="ECO:0007669"/>
    <property type="project" value="UniProtKB-UniPathway"/>
</dbReference>
<dbReference type="Gene3D" id="1.20.200.10">
    <property type="entry name" value="Fumarase/aspartase (Central domain)"/>
    <property type="match status" value="1"/>
</dbReference>
<evidence type="ECO:0000256" key="9">
    <source>
        <dbReference type="RuleBase" id="RU004480"/>
    </source>
</evidence>
<comment type="catalytic activity">
    <reaction evidence="5 6 8">
        <text>L-histidine = trans-urocanate + NH4(+)</text>
        <dbReference type="Rhea" id="RHEA:21232"/>
        <dbReference type="ChEBI" id="CHEBI:17771"/>
        <dbReference type="ChEBI" id="CHEBI:28938"/>
        <dbReference type="ChEBI" id="CHEBI:57595"/>
        <dbReference type="EC" id="4.3.1.3"/>
    </reaction>
</comment>
<dbReference type="FunFam" id="1.20.200.10:FF:000003">
    <property type="entry name" value="Histidine ammonia-lyase"/>
    <property type="match status" value="1"/>
</dbReference>
<dbReference type="InterPro" id="IPR024083">
    <property type="entry name" value="Fumarase/histidase_N"/>
</dbReference>
<dbReference type="EC" id="4.3.1.3" evidence="2 6"/>
<keyword evidence="6" id="KW-0963">Cytoplasm</keyword>
<dbReference type="GO" id="GO:0005737">
    <property type="term" value="C:cytoplasm"/>
    <property type="evidence" value="ECO:0007669"/>
    <property type="project" value="UniProtKB-SubCell"/>
</dbReference>
<comment type="PTM">
    <text evidence="6">Contains an active site 4-methylidene-imidazol-5-one (MIO), which is formed autocatalytically by cyclization and dehydration of residues Ala-Ser-Gly.</text>
</comment>
<accession>A0A7S7NNS3</accession>
<evidence type="ECO:0000256" key="2">
    <source>
        <dbReference type="ARBA" id="ARBA00012994"/>
    </source>
</evidence>
<comment type="similarity">
    <text evidence="6 7">Belongs to the PAL/histidase family.</text>
</comment>
<feature type="cross-link" description="5-imidazolinone (Ala-Gly)" evidence="6">
    <location>
        <begin position="141"/>
        <end position="143"/>
    </location>
</feature>
<evidence type="ECO:0000256" key="5">
    <source>
        <dbReference type="ARBA" id="ARBA00049269"/>
    </source>
</evidence>
<evidence type="ECO:0000256" key="8">
    <source>
        <dbReference type="RuleBase" id="RU004479"/>
    </source>
</evidence>
<dbReference type="Pfam" id="PF00221">
    <property type="entry name" value="Lyase_aromatic"/>
    <property type="match status" value="1"/>
</dbReference>
<evidence type="ECO:0000256" key="3">
    <source>
        <dbReference type="ARBA" id="ARBA00022808"/>
    </source>
</evidence>
<protein>
    <recommendedName>
        <fullName evidence="2 6">Histidine ammonia-lyase</fullName>
        <shortName evidence="6">Histidase</shortName>
        <ecNumber evidence="2 6">4.3.1.3</ecNumber>
    </recommendedName>
</protein>
<dbReference type="Gene3D" id="1.10.275.10">
    <property type="entry name" value="Fumarase/aspartase (N-terminal domain)"/>
    <property type="match status" value="1"/>
</dbReference>
<dbReference type="InterPro" id="IPR008948">
    <property type="entry name" value="L-Aspartase-like"/>
</dbReference>
<dbReference type="Proteomes" id="UP000593892">
    <property type="component" value="Chromosome"/>
</dbReference>
<evidence type="ECO:0000256" key="4">
    <source>
        <dbReference type="ARBA" id="ARBA00023239"/>
    </source>
</evidence>
<name>A0A7S7NNS3_PALFE</name>
<dbReference type="InterPro" id="IPR022313">
    <property type="entry name" value="Phe/His_NH3-lyase_AS"/>
</dbReference>
<dbReference type="GO" id="GO:0004397">
    <property type="term" value="F:histidine ammonia-lyase activity"/>
    <property type="evidence" value="ECO:0007669"/>
    <property type="project" value="UniProtKB-UniRule"/>
</dbReference>
<gene>
    <name evidence="6 10" type="primary">hutH</name>
    <name evidence="10" type="ORF">IRI77_30310</name>
</gene>
<evidence type="ECO:0000256" key="6">
    <source>
        <dbReference type="HAMAP-Rule" id="MF_00229"/>
    </source>
</evidence>